<dbReference type="eggNOG" id="COG0318">
    <property type="taxonomic scope" value="Bacteria"/>
</dbReference>
<dbReference type="InterPro" id="IPR000873">
    <property type="entry name" value="AMP-dep_synth/lig_dom"/>
</dbReference>
<reference evidence="3 4" key="1">
    <citation type="journal article" date="2006" name="Proc. Natl. Acad. Sci. U.S.A.">
        <title>Burkholderia xenovorans LB400 harbors a multi-replicon, 9.73-Mbp genome shaped for versatility.</title>
        <authorList>
            <person name="Chain P.S."/>
            <person name="Denef V.J."/>
            <person name="Konstantinidis K.T."/>
            <person name="Vergez L.M."/>
            <person name="Agullo L."/>
            <person name="Reyes V.L."/>
            <person name="Hauser L."/>
            <person name="Cordova M."/>
            <person name="Gomez L."/>
            <person name="Gonzalez M."/>
            <person name="Land M."/>
            <person name="Lao V."/>
            <person name="Larimer F."/>
            <person name="LiPuma J.J."/>
            <person name="Mahenthiralingam E."/>
            <person name="Malfatti S.A."/>
            <person name="Marx C.J."/>
            <person name="Parnell J.J."/>
            <person name="Ramette A."/>
            <person name="Richardson P."/>
            <person name="Seeger M."/>
            <person name="Smith D."/>
            <person name="Spilker T."/>
            <person name="Sul W.J."/>
            <person name="Tsoi T.V."/>
            <person name="Ulrich L.E."/>
            <person name="Zhulin I.B."/>
            <person name="Tiedje J.M."/>
        </authorList>
    </citation>
    <scope>NUCLEOTIDE SEQUENCE [LARGE SCALE GENOMIC DNA]</scope>
    <source>
        <strain evidence="3 4">LB400</strain>
    </source>
</reference>
<dbReference type="InterPro" id="IPR050237">
    <property type="entry name" value="ATP-dep_AMP-bd_enzyme"/>
</dbReference>
<keyword evidence="4" id="KW-1185">Reference proteome</keyword>
<dbReference type="OrthoDB" id="9766486at2"/>
<dbReference type="PANTHER" id="PTHR43767">
    <property type="entry name" value="LONG-CHAIN-FATTY-ACID--COA LIGASE"/>
    <property type="match status" value="1"/>
</dbReference>
<evidence type="ECO:0000313" key="4">
    <source>
        <dbReference type="Proteomes" id="UP000001817"/>
    </source>
</evidence>
<dbReference type="Pfam" id="PF00501">
    <property type="entry name" value="AMP-binding"/>
    <property type="match status" value="1"/>
</dbReference>
<dbReference type="InterPro" id="IPR025110">
    <property type="entry name" value="AMP-bd_C"/>
</dbReference>
<organism evidence="3 4">
    <name type="scientific">Paraburkholderia xenovorans (strain LB400)</name>
    <dbReference type="NCBI Taxonomy" id="266265"/>
    <lineage>
        <taxon>Bacteria</taxon>
        <taxon>Pseudomonadati</taxon>
        <taxon>Pseudomonadota</taxon>
        <taxon>Betaproteobacteria</taxon>
        <taxon>Burkholderiales</taxon>
        <taxon>Burkholderiaceae</taxon>
        <taxon>Paraburkholderia</taxon>
    </lineage>
</organism>
<feature type="domain" description="AMP-dependent synthetase/ligase" evidence="1">
    <location>
        <begin position="23"/>
        <end position="366"/>
    </location>
</feature>
<dbReference type="Proteomes" id="UP000001817">
    <property type="component" value="Chromosome 2"/>
</dbReference>
<evidence type="ECO:0000259" key="1">
    <source>
        <dbReference type="Pfam" id="PF00501"/>
    </source>
</evidence>
<dbReference type="SUPFAM" id="SSF56801">
    <property type="entry name" value="Acetyl-CoA synthetase-like"/>
    <property type="match status" value="1"/>
</dbReference>
<gene>
    <name evidence="3" type="ORF">Bxe_B1894</name>
</gene>
<dbReference type="STRING" id="266265.Bxe_B1894"/>
<dbReference type="PATRIC" id="fig|266265.5.peg.5841"/>
<dbReference type="Gene3D" id="3.40.50.12780">
    <property type="entry name" value="N-terminal domain of ligase-like"/>
    <property type="match status" value="1"/>
</dbReference>
<evidence type="ECO:0000259" key="2">
    <source>
        <dbReference type="Pfam" id="PF13193"/>
    </source>
</evidence>
<dbReference type="EMBL" id="CP000271">
    <property type="protein sequence ID" value="ABE34075.1"/>
    <property type="molecule type" value="Genomic_DNA"/>
</dbReference>
<dbReference type="InterPro" id="IPR042099">
    <property type="entry name" value="ANL_N_sf"/>
</dbReference>
<dbReference type="Pfam" id="PF13193">
    <property type="entry name" value="AMP-binding_C"/>
    <property type="match status" value="1"/>
</dbReference>
<dbReference type="InterPro" id="IPR020845">
    <property type="entry name" value="AMP-binding_CS"/>
</dbReference>
<feature type="domain" description="AMP-binding enzyme C-terminal" evidence="2">
    <location>
        <begin position="417"/>
        <end position="491"/>
    </location>
</feature>
<sequence>MKTVHAGASETFADLPAYEIVARWAALIPEALALSDSGTSLNYAQLGSRIEATAGWLHTLGIQAGDRVMLVGENSVALATLILGAHRAGVTVVLENARRAPAETDTVHAHCAAHAMLFVLDRSPDAAAHAKRLGATEAIDAPAGRVAVRLEATARGEPADEASAAAIIYTTGTTGKPKGVMLSSRALSFIGQQMRVLRHVTPRDTVYGVLPITHVMGLASVLFGTLASGAHLHLVSRFSAAECVACIGRLHVSMLQGAPAMFARLVDHCQANGITRIEGVRFIGSGGAPIDPTIKKDAQRLFDTPLHNGYGLTEAASTCWTRFEDDNSDDTVGRPLPGVELRIAAPPGSDIGELWVRGPHVMNGYFRDPLRTSEVLTGDGWFNTQDLARQSADGRIYIVGRTRDIIIRSGFNVYPLEIELALATHPDVLHCAVLGRPVKGNEEIIAFVELTQNACVKPETLLAWLSERLSPYKRPAQIVVMATLPVAANGKVLKSALVVPHA</sequence>
<dbReference type="KEGG" id="bxb:DR64_7203"/>
<accession>Q13PB4</accession>
<dbReference type="RefSeq" id="WP_011491425.1">
    <property type="nucleotide sequence ID" value="NC_007952.1"/>
</dbReference>
<dbReference type="InterPro" id="IPR045851">
    <property type="entry name" value="AMP-bd_C_sf"/>
</dbReference>
<dbReference type="KEGG" id="bxe:Bxe_B1894"/>
<proteinExistence type="predicted"/>
<dbReference type="PANTHER" id="PTHR43767:SF1">
    <property type="entry name" value="NONRIBOSOMAL PEPTIDE SYNTHASE PES1 (EUROFUNG)-RELATED"/>
    <property type="match status" value="1"/>
</dbReference>
<protein>
    <submittedName>
        <fullName evidence="3">AMP-binding enzyme</fullName>
    </submittedName>
</protein>
<evidence type="ECO:0000313" key="3">
    <source>
        <dbReference type="EMBL" id="ABE34075.1"/>
    </source>
</evidence>
<dbReference type="Gene3D" id="3.30.300.30">
    <property type="match status" value="1"/>
</dbReference>
<dbReference type="GO" id="GO:0016878">
    <property type="term" value="F:acid-thiol ligase activity"/>
    <property type="evidence" value="ECO:0007669"/>
    <property type="project" value="UniProtKB-ARBA"/>
</dbReference>
<dbReference type="AlphaFoldDB" id="Q13PB4"/>
<name>Q13PB4_PARXL</name>
<dbReference type="PROSITE" id="PS00455">
    <property type="entry name" value="AMP_BINDING"/>
    <property type="match status" value="1"/>
</dbReference>